<dbReference type="AlphaFoldDB" id="A0A6A5VI84"/>
<keyword evidence="1" id="KW-0472">Membrane</keyword>
<sequence>MPTPSDLETTTASFLQLSSILPFYLSGLEDETGLSIGLILGYSFAYLLAHFSTLILAQEARTS</sequence>
<accession>A0A6A5VI84</accession>
<keyword evidence="1" id="KW-0812">Transmembrane</keyword>
<name>A0A6A5VI84_9PLEO</name>
<evidence type="ECO:0000313" key="2">
    <source>
        <dbReference type="EMBL" id="KAF1976705.1"/>
    </source>
</evidence>
<feature type="transmembrane region" description="Helical" evidence="1">
    <location>
        <begin position="34"/>
        <end position="57"/>
    </location>
</feature>
<reference evidence="2" key="1">
    <citation type="journal article" date="2020" name="Stud. Mycol.">
        <title>101 Dothideomycetes genomes: a test case for predicting lifestyles and emergence of pathogens.</title>
        <authorList>
            <person name="Haridas S."/>
            <person name="Albert R."/>
            <person name="Binder M."/>
            <person name="Bloem J."/>
            <person name="Labutti K."/>
            <person name="Salamov A."/>
            <person name="Andreopoulos B."/>
            <person name="Baker S."/>
            <person name="Barry K."/>
            <person name="Bills G."/>
            <person name="Bluhm B."/>
            <person name="Cannon C."/>
            <person name="Castanera R."/>
            <person name="Culley D."/>
            <person name="Daum C."/>
            <person name="Ezra D."/>
            <person name="Gonzalez J."/>
            <person name="Henrissat B."/>
            <person name="Kuo A."/>
            <person name="Liang C."/>
            <person name="Lipzen A."/>
            <person name="Lutzoni F."/>
            <person name="Magnuson J."/>
            <person name="Mondo S."/>
            <person name="Nolan M."/>
            <person name="Ohm R."/>
            <person name="Pangilinan J."/>
            <person name="Park H.-J."/>
            <person name="Ramirez L."/>
            <person name="Alfaro M."/>
            <person name="Sun H."/>
            <person name="Tritt A."/>
            <person name="Yoshinaga Y."/>
            <person name="Zwiers L.-H."/>
            <person name="Turgeon B."/>
            <person name="Goodwin S."/>
            <person name="Spatafora J."/>
            <person name="Crous P."/>
            <person name="Grigoriev I."/>
        </authorList>
    </citation>
    <scope>NUCLEOTIDE SEQUENCE</scope>
    <source>
        <strain evidence="2">CBS 107.79</strain>
    </source>
</reference>
<evidence type="ECO:0000313" key="3">
    <source>
        <dbReference type="Proteomes" id="UP000800036"/>
    </source>
</evidence>
<evidence type="ECO:0000256" key="1">
    <source>
        <dbReference type="SAM" id="Phobius"/>
    </source>
</evidence>
<organism evidence="2 3">
    <name type="scientific">Bimuria novae-zelandiae CBS 107.79</name>
    <dbReference type="NCBI Taxonomy" id="1447943"/>
    <lineage>
        <taxon>Eukaryota</taxon>
        <taxon>Fungi</taxon>
        <taxon>Dikarya</taxon>
        <taxon>Ascomycota</taxon>
        <taxon>Pezizomycotina</taxon>
        <taxon>Dothideomycetes</taxon>
        <taxon>Pleosporomycetidae</taxon>
        <taxon>Pleosporales</taxon>
        <taxon>Massarineae</taxon>
        <taxon>Didymosphaeriaceae</taxon>
        <taxon>Bimuria</taxon>
    </lineage>
</organism>
<dbReference type="EMBL" id="ML976666">
    <property type="protein sequence ID" value="KAF1976705.1"/>
    <property type="molecule type" value="Genomic_DNA"/>
</dbReference>
<proteinExistence type="predicted"/>
<protein>
    <submittedName>
        <fullName evidence="2">Uncharacterized protein</fullName>
    </submittedName>
</protein>
<dbReference type="Proteomes" id="UP000800036">
    <property type="component" value="Unassembled WGS sequence"/>
</dbReference>
<keyword evidence="3" id="KW-1185">Reference proteome</keyword>
<keyword evidence="1" id="KW-1133">Transmembrane helix</keyword>
<gene>
    <name evidence="2" type="ORF">BU23DRAFT_551623</name>
</gene>